<evidence type="ECO:0000256" key="1">
    <source>
        <dbReference type="ARBA" id="ARBA00004123"/>
    </source>
</evidence>
<evidence type="ECO:0000313" key="9">
    <source>
        <dbReference type="EMBL" id="RMX48981.1"/>
    </source>
</evidence>
<accession>A0A3M6U5V3</accession>
<name>A0A3M6U5V3_POCDA</name>
<dbReference type="GO" id="GO:0046982">
    <property type="term" value="F:protein heterodimerization activity"/>
    <property type="evidence" value="ECO:0007669"/>
    <property type="project" value="InterPro"/>
</dbReference>
<reference evidence="9 10" key="1">
    <citation type="journal article" date="2018" name="Sci. Rep.">
        <title>Comparative analysis of the Pocillopora damicornis genome highlights role of immune system in coral evolution.</title>
        <authorList>
            <person name="Cunning R."/>
            <person name="Bay R.A."/>
            <person name="Gillette P."/>
            <person name="Baker A.C."/>
            <person name="Traylor-Knowles N."/>
        </authorList>
    </citation>
    <scope>NUCLEOTIDE SEQUENCE [LARGE SCALE GENOMIC DNA]</scope>
    <source>
        <strain evidence="9">RSMAS</strain>
        <tissue evidence="9">Whole animal</tissue>
    </source>
</reference>
<dbReference type="EMBL" id="RCHS01002221">
    <property type="protein sequence ID" value="RMX48981.1"/>
    <property type="molecule type" value="Genomic_DNA"/>
</dbReference>
<dbReference type="InterPro" id="IPR019473">
    <property type="entry name" value="TFIID_su8_C"/>
</dbReference>
<evidence type="ECO:0000256" key="4">
    <source>
        <dbReference type="ARBA" id="ARBA00023015"/>
    </source>
</evidence>
<dbReference type="PANTHER" id="PTHR46469">
    <property type="entry name" value="TRANSCRIPTION INITIATION FACTOR TFIID SUBUNIT 8"/>
    <property type="match status" value="1"/>
</dbReference>
<dbReference type="InterPro" id="IPR009072">
    <property type="entry name" value="Histone-fold"/>
</dbReference>
<dbReference type="InterPro" id="IPR037818">
    <property type="entry name" value="TAF8"/>
</dbReference>
<keyword evidence="5" id="KW-0804">Transcription</keyword>
<dbReference type="Gene3D" id="1.10.20.10">
    <property type="entry name" value="Histone, subunit A"/>
    <property type="match status" value="1"/>
</dbReference>
<dbReference type="CDD" id="cd22918">
    <property type="entry name" value="HFD_TAF8"/>
    <property type="match status" value="1"/>
</dbReference>
<dbReference type="GO" id="GO:0005669">
    <property type="term" value="C:transcription factor TFIID complex"/>
    <property type="evidence" value="ECO:0007669"/>
    <property type="project" value="InterPro"/>
</dbReference>
<protein>
    <recommendedName>
        <fullName evidence="3">Transcription initiation factor TFIID subunit 8</fullName>
    </recommendedName>
</protein>
<organism evidence="9 10">
    <name type="scientific">Pocillopora damicornis</name>
    <name type="common">Cauliflower coral</name>
    <name type="synonym">Millepora damicornis</name>
    <dbReference type="NCBI Taxonomy" id="46731"/>
    <lineage>
        <taxon>Eukaryota</taxon>
        <taxon>Metazoa</taxon>
        <taxon>Cnidaria</taxon>
        <taxon>Anthozoa</taxon>
        <taxon>Hexacorallia</taxon>
        <taxon>Scleractinia</taxon>
        <taxon>Astrocoeniina</taxon>
        <taxon>Pocilloporidae</taxon>
        <taxon>Pocillopora</taxon>
    </lineage>
</organism>
<evidence type="ECO:0000256" key="7">
    <source>
        <dbReference type="SAM" id="MobiDB-lite"/>
    </source>
</evidence>
<dbReference type="PANTHER" id="PTHR46469:SF1">
    <property type="entry name" value="TRANSCRIPTION INITIATION FACTOR TFIID SUBUNIT 8"/>
    <property type="match status" value="1"/>
</dbReference>
<proteinExistence type="inferred from homology"/>
<dbReference type="SMART" id="SM00576">
    <property type="entry name" value="BTP"/>
    <property type="match status" value="1"/>
</dbReference>
<evidence type="ECO:0000256" key="3">
    <source>
        <dbReference type="ARBA" id="ARBA00017307"/>
    </source>
</evidence>
<dbReference type="CDD" id="cd08049">
    <property type="entry name" value="TAF8"/>
    <property type="match status" value="1"/>
</dbReference>
<feature type="compositionally biased region" description="Polar residues" evidence="7">
    <location>
        <begin position="490"/>
        <end position="505"/>
    </location>
</feature>
<sequence>MADVNAVNRRLLEISICALLREQGFSSASKIALETLTEMLQSYLGELGHSCKLSCELSARVKPTLSDVKVALIDMGADLDSLPLYGKRTNRTHVNNPLKSRITPTPKALAAGTKQTRPAHIPAHLPPLPDPHSYIKTPAFRQSSKEYQAVREKYAAQRKDIEEGLSKFLAKTAELSSGICEGLDPPTYPCEFHGSEIKEFNRRHSESKGGKLHTDPSFTQSATISGEGFEARVRCSKRIPQKEKNRQLKKIVQITNDIMNDMRVLREQMSKVFEEQMSTLSVKQRSLCMNTRELSSMAPPPVEELVMRNYSVSAAGETASRSTEVLHEGNSGKIINSSLADDGSRWYYFGNLASAAKDAMMGPSSREFAPADRTEDRNLPCFVNQAINALVHAVQNINEYFRREWNLFNDIFKQEAFEVSHVEPAVIACIKGEDTCTDHYLSSSHLGYLNEDLTRLLVNEFSGLPYLSALGDFDDAELLELDESLAKEAPSSSVLPTSSQNTESFDNPYLRPAKRARKTIKPS</sequence>
<dbReference type="Pfam" id="PF07524">
    <property type="entry name" value="Bromo_TP"/>
    <property type="match status" value="1"/>
</dbReference>
<evidence type="ECO:0000313" key="10">
    <source>
        <dbReference type="Proteomes" id="UP000275408"/>
    </source>
</evidence>
<evidence type="ECO:0000256" key="2">
    <source>
        <dbReference type="ARBA" id="ARBA00008767"/>
    </source>
</evidence>
<dbReference type="OrthoDB" id="2193813at2759"/>
<gene>
    <name evidence="9" type="ORF">pdam_00008306</name>
</gene>
<feature type="region of interest" description="Disordered" evidence="7">
    <location>
        <begin position="487"/>
        <end position="523"/>
    </location>
</feature>
<feature type="domain" description="Bromodomain associated" evidence="8">
    <location>
        <begin position="5"/>
        <end position="81"/>
    </location>
</feature>
<dbReference type="AlphaFoldDB" id="A0A3M6U5V3"/>
<dbReference type="Proteomes" id="UP000275408">
    <property type="component" value="Unassembled WGS sequence"/>
</dbReference>
<evidence type="ECO:0000256" key="5">
    <source>
        <dbReference type="ARBA" id="ARBA00023163"/>
    </source>
</evidence>
<dbReference type="GO" id="GO:0006367">
    <property type="term" value="P:transcription initiation at RNA polymerase II promoter"/>
    <property type="evidence" value="ECO:0007669"/>
    <property type="project" value="TreeGrafter"/>
</dbReference>
<feature type="compositionally biased region" description="Basic residues" evidence="7">
    <location>
        <begin position="512"/>
        <end position="523"/>
    </location>
</feature>
<keyword evidence="4" id="KW-0805">Transcription regulation</keyword>
<evidence type="ECO:0000256" key="6">
    <source>
        <dbReference type="ARBA" id="ARBA00023242"/>
    </source>
</evidence>
<dbReference type="InterPro" id="IPR006565">
    <property type="entry name" value="BTP"/>
</dbReference>
<comment type="subcellular location">
    <subcellularLocation>
        <location evidence="1">Nucleus</location>
    </subcellularLocation>
</comment>
<keyword evidence="6" id="KW-0539">Nucleus</keyword>
<keyword evidence="10" id="KW-1185">Reference proteome</keyword>
<evidence type="ECO:0000259" key="8">
    <source>
        <dbReference type="SMART" id="SM00576"/>
    </source>
</evidence>
<dbReference type="Pfam" id="PF10406">
    <property type="entry name" value="TAF8_C"/>
    <property type="match status" value="1"/>
</dbReference>
<comment type="caution">
    <text evidence="9">The sequence shown here is derived from an EMBL/GenBank/DDBJ whole genome shotgun (WGS) entry which is preliminary data.</text>
</comment>
<dbReference type="STRING" id="46731.A0A3M6U5V3"/>
<comment type="similarity">
    <text evidence="2">Belongs to the TAF8 family.</text>
</comment>